<feature type="region of interest" description="Disordered" evidence="1">
    <location>
        <begin position="377"/>
        <end position="397"/>
    </location>
</feature>
<dbReference type="PANTHER" id="PTHR46388:SF2">
    <property type="entry name" value="NHL REPEAT-CONTAINING PROTEIN 2"/>
    <property type="match status" value="1"/>
</dbReference>
<evidence type="ECO:0000256" key="1">
    <source>
        <dbReference type="SAM" id="MobiDB-lite"/>
    </source>
</evidence>
<dbReference type="Pfam" id="PF13905">
    <property type="entry name" value="Thioredoxin_8"/>
    <property type="match status" value="1"/>
</dbReference>
<dbReference type="PROSITE" id="PS51352">
    <property type="entry name" value="THIOREDOXIN_2"/>
    <property type="match status" value="1"/>
</dbReference>
<gene>
    <name evidence="3" type="ORF">B1A_09768</name>
</gene>
<dbReference type="EMBL" id="AUZX01006961">
    <property type="protein sequence ID" value="EQD61266.1"/>
    <property type="molecule type" value="Genomic_DNA"/>
</dbReference>
<reference evidence="3" key="1">
    <citation type="submission" date="2013-08" db="EMBL/GenBank/DDBJ databases">
        <authorList>
            <person name="Mendez C."/>
            <person name="Richter M."/>
            <person name="Ferrer M."/>
            <person name="Sanchez J."/>
        </authorList>
    </citation>
    <scope>NUCLEOTIDE SEQUENCE</scope>
</reference>
<dbReference type="InterPro" id="IPR013766">
    <property type="entry name" value="Thioredoxin_domain"/>
</dbReference>
<feature type="region of interest" description="Disordered" evidence="1">
    <location>
        <begin position="413"/>
        <end position="453"/>
    </location>
</feature>
<feature type="non-terminal residue" evidence="3">
    <location>
        <position position="453"/>
    </location>
</feature>
<proteinExistence type="predicted"/>
<sequence length="453" mass="48292">MLRTVRWLWLPLLAVLCVSVALAPKRALAGAVPLPPGAPWFNVSRPLTPNDLKGRVVLLDFFTPGCINCVHMLPDMAKLEREFGARLLILGVNSPKFVASRRSSNIEGFIQRYDITHPVLTDNGMTLWNYYGVQAWPTLVLLNPRGGVVRQFIGEGDYRGIRAAVLGAIDQAQRAGTLVSTALPLQPPVLSRDGLLQPGKVAVDARYVAVSDSGHNRVILLDHAGKVLRVIGTGVPGARDGAASAAQFNGPQGLAFVGDALYVADTGNSLIRRIALPSGVVSTVAGNGQRVFGGNGMQPARGVPLNSPWGLEAVAMCCTWPWPATTRCGNSIWAARIGPYAGTGAEGIDDGSRQSASFAQSSGFAYHAGTLYVADPESSCGAHDRPENRSRAYAHRQGPVRFRLAQRACRSGTAAARSGPGVAERQAVHRRHLQQRRARARSGQSSGEHAGDR</sequence>
<feature type="domain" description="Thioredoxin" evidence="2">
    <location>
        <begin position="21"/>
        <end position="174"/>
    </location>
</feature>
<name>T1AKZ1_9ZZZZ</name>
<comment type="caution">
    <text evidence="3">The sequence shown here is derived from an EMBL/GenBank/DDBJ whole genome shotgun (WGS) entry which is preliminary data.</text>
</comment>
<dbReference type="PANTHER" id="PTHR46388">
    <property type="entry name" value="NHL REPEAT-CONTAINING PROTEIN 2"/>
    <property type="match status" value="1"/>
</dbReference>
<dbReference type="InterPro" id="IPR036249">
    <property type="entry name" value="Thioredoxin-like_sf"/>
</dbReference>
<dbReference type="AlphaFoldDB" id="T1AKZ1"/>
<protein>
    <submittedName>
        <fullName evidence="3">NHL repeat-containing protein</fullName>
    </submittedName>
</protein>
<evidence type="ECO:0000259" key="2">
    <source>
        <dbReference type="PROSITE" id="PS51352"/>
    </source>
</evidence>
<dbReference type="InterPro" id="IPR012336">
    <property type="entry name" value="Thioredoxin-like_fold"/>
</dbReference>
<organism evidence="3">
    <name type="scientific">mine drainage metagenome</name>
    <dbReference type="NCBI Taxonomy" id="410659"/>
    <lineage>
        <taxon>unclassified sequences</taxon>
        <taxon>metagenomes</taxon>
        <taxon>ecological metagenomes</taxon>
    </lineage>
</organism>
<accession>T1AKZ1</accession>
<dbReference type="Gene3D" id="3.40.30.10">
    <property type="entry name" value="Glutaredoxin"/>
    <property type="match status" value="1"/>
</dbReference>
<feature type="compositionally biased region" description="Basic residues" evidence="1">
    <location>
        <begin position="428"/>
        <end position="440"/>
    </location>
</feature>
<dbReference type="Gene3D" id="2.120.10.30">
    <property type="entry name" value="TolB, C-terminal domain"/>
    <property type="match status" value="1"/>
</dbReference>
<dbReference type="SUPFAM" id="SSF52833">
    <property type="entry name" value="Thioredoxin-like"/>
    <property type="match status" value="1"/>
</dbReference>
<evidence type="ECO:0000313" key="3">
    <source>
        <dbReference type="EMBL" id="EQD61266.1"/>
    </source>
</evidence>
<dbReference type="InterPro" id="IPR011042">
    <property type="entry name" value="6-blade_b-propeller_TolB-like"/>
</dbReference>
<dbReference type="SUPFAM" id="SSF63825">
    <property type="entry name" value="YWTD domain"/>
    <property type="match status" value="1"/>
</dbReference>
<reference evidence="3" key="2">
    <citation type="journal article" date="2014" name="ISME J.">
        <title>Microbial stratification in low pH oxic and suboxic macroscopic growths along an acid mine drainage.</title>
        <authorList>
            <person name="Mendez-Garcia C."/>
            <person name="Mesa V."/>
            <person name="Sprenger R.R."/>
            <person name="Richter M."/>
            <person name="Diez M.S."/>
            <person name="Solano J."/>
            <person name="Bargiela R."/>
            <person name="Golyshina O.V."/>
            <person name="Manteca A."/>
            <person name="Ramos J.L."/>
            <person name="Gallego J.R."/>
            <person name="Llorente I."/>
            <person name="Martins Dos Santos V.A."/>
            <person name="Jensen O.N."/>
            <person name="Pelaez A.I."/>
            <person name="Sanchez J."/>
            <person name="Ferrer M."/>
        </authorList>
    </citation>
    <scope>NUCLEOTIDE SEQUENCE</scope>
</reference>